<dbReference type="RefSeq" id="WP_377851332.1">
    <property type="nucleotide sequence ID" value="NZ_JBHLZU010000007.1"/>
</dbReference>
<dbReference type="EMBL" id="JBHLZU010000007">
    <property type="protein sequence ID" value="MFB9904170.1"/>
    <property type="molecule type" value="Genomic_DNA"/>
</dbReference>
<protein>
    <recommendedName>
        <fullName evidence="8">Ferredoxin</fullName>
    </recommendedName>
</protein>
<comment type="cofactor">
    <cofactor evidence="1">
        <name>[3Fe-4S] cluster</name>
        <dbReference type="ChEBI" id="CHEBI:21137"/>
    </cofactor>
</comment>
<evidence type="ECO:0000256" key="6">
    <source>
        <dbReference type="ARBA" id="ARBA00023014"/>
    </source>
</evidence>
<dbReference type="PANTHER" id="PTHR36923:SF3">
    <property type="entry name" value="FERREDOXIN"/>
    <property type="match status" value="1"/>
</dbReference>
<dbReference type="Proteomes" id="UP001589693">
    <property type="component" value="Unassembled WGS sequence"/>
</dbReference>
<gene>
    <name evidence="9" type="ORF">ACFFQA_09470</name>
</gene>
<keyword evidence="6 8" id="KW-0411">Iron-sulfur</keyword>
<keyword evidence="3 8" id="KW-0479">Metal-binding</keyword>
<dbReference type="PANTHER" id="PTHR36923">
    <property type="entry name" value="FERREDOXIN"/>
    <property type="match status" value="1"/>
</dbReference>
<dbReference type="InterPro" id="IPR001080">
    <property type="entry name" value="3Fe4S_ferredoxin"/>
</dbReference>
<comment type="function">
    <text evidence="8">Ferredoxins are iron-sulfur proteins that transfer electrons in a wide variety of metabolic reactions.</text>
</comment>
<dbReference type="InterPro" id="IPR051269">
    <property type="entry name" value="Fe-S_cluster_ET"/>
</dbReference>
<keyword evidence="5 8" id="KW-0408">Iron</keyword>
<comment type="caution">
    <text evidence="9">The sequence shown here is derived from an EMBL/GenBank/DDBJ whole genome shotgun (WGS) entry which is preliminary data.</text>
</comment>
<dbReference type="Gene3D" id="3.30.70.20">
    <property type="match status" value="1"/>
</dbReference>
<evidence type="ECO:0000313" key="9">
    <source>
        <dbReference type="EMBL" id="MFB9904170.1"/>
    </source>
</evidence>
<evidence type="ECO:0000256" key="1">
    <source>
        <dbReference type="ARBA" id="ARBA00001927"/>
    </source>
</evidence>
<dbReference type="PRINTS" id="PR00352">
    <property type="entry name" value="3FE4SFRDOXIN"/>
</dbReference>
<evidence type="ECO:0000256" key="8">
    <source>
        <dbReference type="RuleBase" id="RU368020"/>
    </source>
</evidence>
<evidence type="ECO:0000256" key="2">
    <source>
        <dbReference type="ARBA" id="ARBA00022448"/>
    </source>
</evidence>
<evidence type="ECO:0000256" key="5">
    <source>
        <dbReference type="ARBA" id="ARBA00023004"/>
    </source>
</evidence>
<accession>A0ABV5ZUS5</accession>
<name>A0ABV5ZUS5_9PSEU</name>
<organism evidence="9 10">
    <name type="scientific">Allokutzneria oryzae</name>
    <dbReference type="NCBI Taxonomy" id="1378989"/>
    <lineage>
        <taxon>Bacteria</taxon>
        <taxon>Bacillati</taxon>
        <taxon>Actinomycetota</taxon>
        <taxon>Actinomycetes</taxon>
        <taxon>Pseudonocardiales</taxon>
        <taxon>Pseudonocardiaceae</taxon>
        <taxon>Allokutzneria</taxon>
    </lineage>
</organism>
<keyword evidence="2 8" id="KW-0813">Transport</keyword>
<evidence type="ECO:0000256" key="4">
    <source>
        <dbReference type="ARBA" id="ARBA00022982"/>
    </source>
</evidence>
<sequence length="65" mass="7107">MRVSARTDRCVSSGQCVLTAPEVFDQDDDQGLVVVLDPEPAPGLHERVREAEAMCPVQAVLVRED</sequence>
<dbReference type="SUPFAM" id="SSF54862">
    <property type="entry name" value="4Fe-4S ferredoxins"/>
    <property type="match status" value="1"/>
</dbReference>
<reference evidence="9 10" key="1">
    <citation type="submission" date="2024-09" db="EMBL/GenBank/DDBJ databases">
        <authorList>
            <person name="Sun Q."/>
            <person name="Mori K."/>
        </authorList>
    </citation>
    <scope>NUCLEOTIDE SEQUENCE [LARGE SCALE GENOMIC DNA]</scope>
    <source>
        <strain evidence="9 10">TBRC 7907</strain>
    </source>
</reference>
<keyword evidence="10" id="KW-1185">Reference proteome</keyword>
<evidence type="ECO:0000256" key="3">
    <source>
        <dbReference type="ARBA" id="ARBA00022723"/>
    </source>
</evidence>
<dbReference type="Pfam" id="PF13370">
    <property type="entry name" value="Fer4_13"/>
    <property type="match status" value="1"/>
</dbReference>
<proteinExistence type="predicted"/>
<evidence type="ECO:0000313" key="10">
    <source>
        <dbReference type="Proteomes" id="UP001589693"/>
    </source>
</evidence>
<evidence type="ECO:0000256" key="7">
    <source>
        <dbReference type="ARBA" id="ARBA00023291"/>
    </source>
</evidence>
<keyword evidence="4 8" id="KW-0249">Electron transport</keyword>
<keyword evidence="7" id="KW-0003">3Fe-4S</keyword>